<dbReference type="AlphaFoldDB" id="A0A6H5GZX7"/>
<dbReference type="EMBL" id="CADCXU010020965">
    <property type="protein sequence ID" value="CAB0008808.1"/>
    <property type="molecule type" value="Genomic_DNA"/>
</dbReference>
<dbReference type="InterPro" id="IPR043502">
    <property type="entry name" value="DNA/RNA_pol_sf"/>
</dbReference>
<protein>
    <recommendedName>
        <fullName evidence="2">Reverse transcriptase domain-containing protein</fullName>
    </recommendedName>
</protein>
<dbReference type="InterPro" id="IPR000477">
    <property type="entry name" value="RT_dom"/>
</dbReference>
<feature type="domain" description="Reverse transcriptase" evidence="2">
    <location>
        <begin position="131"/>
        <end position="412"/>
    </location>
</feature>
<name>A0A6H5GZX7_9HEMI</name>
<feature type="region of interest" description="Disordered" evidence="1">
    <location>
        <begin position="563"/>
        <end position="659"/>
    </location>
</feature>
<accession>A0A6H5GZX7</accession>
<gene>
    <name evidence="3" type="ORF">NTEN_LOCUS14022</name>
</gene>
<evidence type="ECO:0000313" key="4">
    <source>
        <dbReference type="Proteomes" id="UP000479000"/>
    </source>
</evidence>
<proteinExistence type="predicted"/>
<sequence length="666" mass="74329">MKKTWGVINEIIDNPRKSNHIRSLKIGNQIINAVENAQECAKVFNEHYSSVGPNLADQLPAAGEDVVSESSVESGMQMGKFQIDPITEIDVLNIIGSLRGGSCPGYDGIKVDLLKRIKHHIARPLVHLINLSFSEGVFPENMKLALVTPIFKAGDREAIVNYRPISLVSNIAKIIEKAFKHQLAKHLEESGLLSRHQYGFRKSKSTQDAICELNHQIISALDEGSKPLAIFLDLAKAFDTISHALFLKKLSHYGIEGNGFEWIKSYLAERRQKVRVNGVVGPTVTCPPFGIPQGTVLGPLFFIMYINELGSLGIQGKIMMFADDTVLFFSSTGWERAFQLAEEGMKTVYAWLVKNKLTLNVNKTAYIAFTLTGTLPVASVLRSHLPMCDFPNCQNCPIVKRENEVKYLGVIFDCNMKWKSQVAKVNNGLRKLIYIFARMKKVASLQVLRMVYFALVQSILLYGLPAWGSAYPTVIEPIVRTQKMLVRAVANERYRAHTSPLFRRTNIMKFVDLKKASCVRQIIKENSFIRPQHDPPTRFQYFGSMALPRCATTAAQNNYRYFGAKVPPSPDRSLPTAVPRPQSAVHRPPSTVHRPPSADRRLPSAVRLPPTAVCRPPSAVRRPPSTVRSLLSTVPHPPSADRRPPSTDHRPPFAFPRPPSAVALAF</sequence>
<dbReference type="GO" id="GO:0071897">
    <property type="term" value="P:DNA biosynthetic process"/>
    <property type="evidence" value="ECO:0007669"/>
    <property type="project" value="UniProtKB-ARBA"/>
</dbReference>
<feature type="compositionally biased region" description="Basic and acidic residues" evidence="1">
    <location>
        <begin position="639"/>
        <end position="651"/>
    </location>
</feature>
<dbReference type="PANTHER" id="PTHR19446">
    <property type="entry name" value="REVERSE TRANSCRIPTASES"/>
    <property type="match status" value="1"/>
</dbReference>
<dbReference type="Proteomes" id="UP000479000">
    <property type="component" value="Unassembled WGS sequence"/>
</dbReference>
<dbReference type="PROSITE" id="PS50878">
    <property type="entry name" value="RT_POL"/>
    <property type="match status" value="1"/>
</dbReference>
<dbReference type="SUPFAM" id="SSF56672">
    <property type="entry name" value="DNA/RNA polymerases"/>
    <property type="match status" value="1"/>
</dbReference>
<organism evidence="3 4">
    <name type="scientific">Nesidiocoris tenuis</name>
    <dbReference type="NCBI Taxonomy" id="355587"/>
    <lineage>
        <taxon>Eukaryota</taxon>
        <taxon>Metazoa</taxon>
        <taxon>Ecdysozoa</taxon>
        <taxon>Arthropoda</taxon>
        <taxon>Hexapoda</taxon>
        <taxon>Insecta</taxon>
        <taxon>Pterygota</taxon>
        <taxon>Neoptera</taxon>
        <taxon>Paraneoptera</taxon>
        <taxon>Hemiptera</taxon>
        <taxon>Heteroptera</taxon>
        <taxon>Panheteroptera</taxon>
        <taxon>Cimicomorpha</taxon>
        <taxon>Miridae</taxon>
        <taxon>Dicyphina</taxon>
        <taxon>Nesidiocoris</taxon>
    </lineage>
</organism>
<keyword evidence="4" id="KW-1185">Reference proteome</keyword>
<evidence type="ECO:0000259" key="2">
    <source>
        <dbReference type="PROSITE" id="PS50878"/>
    </source>
</evidence>
<dbReference type="OrthoDB" id="6630711at2759"/>
<dbReference type="CDD" id="cd01650">
    <property type="entry name" value="RT_nLTR_like"/>
    <property type="match status" value="1"/>
</dbReference>
<evidence type="ECO:0000313" key="3">
    <source>
        <dbReference type="EMBL" id="CAB0008808.1"/>
    </source>
</evidence>
<reference evidence="3 4" key="1">
    <citation type="submission" date="2020-02" db="EMBL/GenBank/DDBJ databases">
        <authorList>
            <person name="Ferguson B K."/>
        </authorList>
    </citation>
    <scope>NUCLEOTIDE SEQUENCE [LARGE SCALE GENOMIC DNA]</scope>
</reference>
<dbReference type="Pfam" id="PF00078">
    <property type="entry name" value="RVT_1"/>
    <property type="match status" value="1"/>
</dbReference>
<evidence type="ECO:0000256" key="1">
    <source>
        <dbReference type="SAM" id="MobiDB-lite"/>
    </source>
</evidence>